<dbReference type="AlphaFoldDB" id="A0A9Q0B8Z4"/>
<dbReference type="InterPro" id="IPR000375">
    <property type="entry name" value="Dynamin_stalk"/>
</dbReference>
<dbReference type="Proteomes" id="UP001055219">
    <property type="component" value="Unassembled WGS sequence"/>
</dbReference>
<organism evidence="5 6">
    <name type="scientific">Emericellopsis cladophorae</name>
    <dbReference type="NCBI Taxonomy" id="2686198"/>
    <lineage>
        <taxon>Eukaryota</taxon>
        <taxon>Fungi</taxon>
        <taxon>Dikarya</taxon>
        <taxon>Ascomycota</taxon>
        <taxon>Pezizomycotina</taxon>
        <taxon>Sordariomycetes</taxon>
        <taxon>Hypocreomycetidae</taxon>
        <taxon>Hypocreales</taxon>
        <taxon>Bionectriaceae</taxon>
        <taxon>Emericellopsis</taxon>
    </lineage>
</organism>
<dbReference type="GO" id="GO:0016559">
    <property type="term" value="P:peroxisome fission"/>
    <property type="evidence" value="ECO:0007669"/>
    <property type="project" value="TreeGrafter"/>
</dbReference>
<feature type="compositionally biased region" description="Low complexity" evidence="3">
    <location>
        <begin position="22"/>
        <end position="38"/>
    </location>
</feature>
<reference evidence="5" key="2">
    <citation type="submission" date="2022-07" db="EMBL/GenBank/DDBJ databases">
        <authorList>
            <person name="Goncalves M.F.M."/>
            <person name="Hilario S."/>
            <person name="Van De Peer Y."/>
            <person name="Esteves A.C."/>
            <person name="Alves A."/>
        </authorList>
    </citation>
    <scope>NUCLEOTIDE SEQUENCE</scope>
    <source>
        <strain evidence="5">MUM 19.33</strain>
    </source>
</reference>
<proteinExistence type="predicted"/>
<comment type="caution">
    <text evidence="5">The sequence shown here is derived from an EMBL/GenBank/DDBJ whole genome shotgun (WGS) entry which is preliminary data.</text>
</comment>
<dbReference type="PANTHER" id="PTHR11566">
    <property type="entry name" value="DYNAMIN"/>
    <property type="match status" value="1"/>
</dbReference>
<evidence type="ECO:0000313" key="6">
    <source>
        <dbReference type="Proteomes" id="UP001055219"/>
    </source>
</evidence>
<dbReference type="GO" id="GO:0003924">
    <property type="term" value="F:GTPase activity"/>
    <property type="evidence" value="ECO:0007669"/>
    <property type="project" value="InterPro"/>
</dbReference>
<dbReference type="GO" id="GO:0005874">
    <property type="term" value="C:microtubule"/>
    <property type="evidence" value="ECO:0007669"/>
    <property type="project" value="TreeGrafter"/>
</dbReference>
<protein>
    <recommendedName>
        <fullName evidence="4">GED domain-containing protein</fullName>
    </recommendedName>
</protein>
<dbReference type="PRINTS" id="PR00195">
    <property type="entry name" value="DYNAMIN"/>
</dbReference>
<accession>A0A9Q0B8Z4</accession>
<feature type="region of interest" description="Disordered" evidence="3">
    <location>
        <begin position="492"/>
        <end position="511"/>
    </location>
</feature>
<keyword evidence="6" id="KW-1185">Reference proteome</keyword>
<dbReference type="InterPro" id="IPR045063">
    <property type="entry name" value="Dynamin_N"/>
</dbReference>
<feature type="region of interest" description="Disordered" evidence="3">
    <location>
        <begin position="21"/>
        <end position="49"/>
    </location>
</feature>
<evidence type="ECO:0000256" key="2">
    <source>
        <dbReference type="ARBA" id="ARBA00023134"/>
    </source>
</evidence>
<dbReference type="InterPro" id="IPR027417">
    <property type="entry name" value="P-loop_NTPase"/>
</dbReference>
<name>A0A9Q0B8Z4_9HYPO</name>
<dbReference type="InterPro" id="IPR022812">
    <property type="entry name" value="Dynamin"/>
</dbReference>
<dbReference type="GeneID" id="75830601"/>
<reference evidence="5" key="1">
    <citation type="journal article" date="2021" name="J Fungi (Basel)">
        <title>Genomic and Metabolomic Analyses of the Marine Fungus Emericellopsis cladophorae: Insights into Saltwater Adaptability Mechanisms and Its Biosynthetic Potential.</title>
        <authorList>
            <person name="Goncalves M.F.M."/>
            <person name="Hilario S."/>
            <person name="Van de Peer Y."/>
            <person name="Esteves A.C."/>
            <person name="Alves A."/>
        </authorList>
    </citation>
    <scope>NUCLEOTIDE SEQUENCE</scope>
    <source>
        <strain evidence="5">MUM 19.33</strain>
    </source>
</reference>
<dbReference type="PROSITE" id="PS51388">
    <property type="entry name" value="GED"/>
    <property type="match status" value="1"/>
</dbReference>
<evidence type="ECO:0000313" key="5">
    <source>
        <dbReference type="EMBL" id="KAI6778217.1"/>
    </source>
</evidence>
<dbReference type="GO" id="GO:0005525">
    <property type="term" value="F:GTP binding"/>
    <property type="evidence" value="ECO:0007669"/>
    <property type="project" value="InterPro"/>
</dbReference>
<dbReference type="Gene3D" id="3.40.50.300">
    <property type="entry name" value="P-loop containing nucleotide triphosphate hydrolases"/>
    <property type="match status" value="1"/>
</dbReference>
<dbReference type="GO" id="GO:0016020">
    <property type="term" value="C:membrane"/>
    <property type="evidence" value="ECO:0007669"/>
    <property type="project" value="TreeGrafter"/>
</dbReference>
<feature type="domain" description="GED" evidence="4">
    <location>
        <begin position="680"/>
        <end position="773"/>
    </location>
</feature>
<dbReference type="GO" id="GO:0000266">
    <property type="term" value="P:mitochondrial fission"/>
    <property type="evidence" value="ECO:0007669"/>
    <property type="project" value="TreeGrafter"/>
</dbReference>
<dbReference type="Pfam" id="PF01031">
    <property type="entry name" value="Dynamin_M"/>
    <property type="match status" value="1"/>
</dbReference>
<dbReference type="RefSeq" id="XP_051359073.1">
    <property type="nucleotide sequence ID" value="XM_051509959.1"/>
</dbReference>
<dbReference type="GO" id="GO:0006897">
    <property type="term" value="P:endocytosis"/>
    <property type="evidence" value="ECO:0007669"/>
    <property type="project" value="TreeGrafter"/>
</dbReference>
<dbReference type="EMBL" id="JAGIXG020000077">
    <property type="protein sequence ID" value="KAI6778217.1"/>
    <property type="molecule type" value="Genomic_DNA"/>
</dbReference>
<dbReference type="InterPro" id="IPR001401">
    <property type="entry name" value="Dynamin_GTPase"/>
</dbReference>
<evidence type="ECO:0000256" key="3">
    <source>
        <dbReference type="SAM" id="MobiDB-lite"/>
    </source>
</evidence>
<dbReference type="GO" id="GO:0008017">
    <property type="term" value="F:microtubule binding"/>
    <property type="evidence" value="ECO:0007669"/>
    <property type="project" value="TreeGrafter"/>
</dbReference>
<dbReference type="Pfam" id="PF00350">
    <property type="entry name" value="Dynamin_N"/>
    <property type="match status" value="1"/>
</dbReference>
<sequence>MSLSLESPLDLSPLRIVEEEATFSSSTSGSATFSSSTSLDSRQSKHGEERLQPLGFADEIMTEDHSQAIPDNPFDSPESRPLFEAIDRLQSCGVSQHIEIPQLVIVGGQSCGKSSLVQSLTDIPLPVGTGCCTRFATRIVSKRTGSNTTPQFKITIVEPEFKFSGFEYDHDDASAGYTAFERVGETLTYDEFTEIIEDVSSNYMGIKPGTGPGKKNFATQVLRVELSGPTRSHFSILDIPGYVASPVNINESEMRGIQDMMVQYMKQPENILICVADAVSDLEGHAVHHLCSQSVSMDRFVGVFTKCDMVHSEDQVIKNATTANGGNWFVVRNRHRKDPKSLELSVAEARLFNKSPWTAIPETRRGTARLRHYLSNVLAGRIRKSFPQMQDRLRELLSRAKAGRDALGDPRTTIRDHQRFLRGIVSVYESLADKSLSSPWLLQDKVMRVRGEVKQLNDEFAQKMLDRGRKYPFETLTAPSPLPKSKPGAIVSVSTPPSTPPSQPTAGACAGPGDAKVKTIFDEIRSQLELFQSTQLPGLVNPEIVPVLYEKQIANWAQLTADHLEAVCLVVGGASRSMLIAVCPQGMQDLFQQLHEELGRRYDATRAQAREAAEAYCAKQHQYPLQTTDAAFYHELQRRRMIRWQRSLERVLKKYGETLPIHDAMSLYEFLNPSVEQNIVNEIHDVLAVYYEISIGPFVRHITNTVVEDFVSNPEGPLKGLSRAWIEGLDDDKIERLACEDAEAVAQRKYLDGHIKRLEEAHEIAEKAWAVRVG</sequence>
<gene>
    <name evidence="5" type="ORF">J7T54_004112</name>
</gene>
<keyword evidence="2" id="KW-0342">GTP-binding</keyword>
<dbReference type="GO" id="GO:0005739">
    <property type="term" value="C:mitochondrion"/>
    <property type="evidence" value="ECO:0007669"/>
    <property type="project" value="TreeGrafter"/>
</dbReference>
<evidence type="ECO:0000256" key="1">
    <source>
        <dbReference type="ARBA" id="ARBA00022741"/>
    </source>
</evidence>
<evidence type="ECO:0000259" key="4">
    <source>
        <dbReference type="PROSITE" id="PS51388"/>
    </source>
</evidence>
<dbReference type="SMART" id="SM00053">
    <property type="entry name" value="DYNc"/>
    <property type="match status" value="1"/>
</dbReference>
<dbReference type="GO" id="GO:0048312">
    <property type="term" value="P:intracellular distribution of mitochondria"/>
    <property type="evidence" value="ECO:0007669"/>
    <property type="project" value="TreeGrafter"/>
</dbReference>
<keyword evidence="1" id="KW-0547">Nucleotide-binding</keyword>
<dbReference type="SUPFAM" id="SSF52540">
    <property type="entry name" value="P-loop containing nucleoside triphosphate hydrolases"/>
    <property type="match status" value="1"/>
</dbReference>
<dbReference type="PANTHER" id="PTHR11566:SF21">
    <property type="entry name" value="DYNAMIN RELATED PROTEIN 1, ISOFORM A"/>
    <property type="match status" value="1"/>
</dbReference>
<dbReference type="OrthoDB" id="415706at2759"/>
<dbReference type="InterPro" id="IPR020850">
    <property type="entry name" value="GED_dom"/>
</dbReference>